<dbReference type="Pfam" id="PF04536">
    <property type="entry name" value="TPM_phosphatase"/>
    <property type="match status" value="1"/>
</dbReference>
<dbReference type="PANTHER" id="PTHR30373:SF2">
    <property type="entry name" value="UPF0603 PROTEIN YGCG"/>
    <property type="match status" value="1"/>
</dbReference>
<evidence type="ECO:0000313" key="6">
    <source>
        <dbReference type="Proteomes" id="UP000266016"/>
    </source>
</evidence>
<evidence type="ECO:0000256" key="3">
    <source>
        <dbReference type="SAM" id="SignalP"/>
    </source>
</evidence>
<dbReference type="Gene3D" id="3.10.310.50">
    <property type="match status" value="1"/>
</dbReference>
<dbReference type="RefSeq" id="WP_119116356.1">
    <property type="nucleotide sequence ID" value="NZ_QWVS01000013.1"/>
</dbReference>
<comment type="caution">
    <text evidence="5">The sequence shown here is derived from an EMBL/GenBank/DDBJ whole genome shotgun (WGS) entry which is preliminary data.</text>
</comment>
<gene>
    <name evidence="5" type="ORF">D1953_06485</name>
</gene>
<dbReference type="AlphaFoldDB" id="A0A398BBY6"/>
<keyword evidence="6" id="KW-1185">Reference proteome</keyword>
<reference evidence="5 6" key="1">
    <citation type="submission" date="2018-08" db="EMBL/GenBank/DDBJ databases">
        <title>Bacillus jemisoniae sp. nov., Bacillus chryseoplanitiae sp. nov., Bacillus resnikiae sp. nov., and Bacillus frankliniae sp. nov., isolated from Viking spacecraft and associated surfaces.</title>
        <authorList>
            <person name="Seuylemezian A."/>
            <person name="Vaishampayan P."/>
        </authorList>
    </citation>
    <scope>NUCLEOTIDE SEQUENCE [LARGE SCALE GENOMIC DNA]</scope>
    <source>
        <strain evidence="5 6">MA001</strain>
    </source>
</reference>
<feature type="signal peptide" evidence="3">
    <location>
        <begin position="1"/>
        <end position="25"/>
    </location>
</feature>
<sequence>MIRKRVSHFLLVLLASFVLAGQVFAKDIDIPNPVGDIYVQDFADILTENEENQLKSIGRSLENQTTAQVSVLTVETIEGTPIAEYANEAFRQYGIGSEVEDNGILLVLAMEDRKVQIEVGYGLEGRLPDGKIGRILDEHAIPYLKDNEPNKAVIETYEVLAQEVATEYGAAGGQQTTEKQATEEEEGIGIPTWLIILFIVAAVFIDFKFFGGTLTSIILSILSRGGGKGGGDGGSRGGGGGSSGGGGAGRGW</sequence>
<dbReference type="InterPro" id="IPR007621">
    <property type="entry name" value="TPM_dom"/>
</dbReference>
<keyword evidence="2" id="KW-0472">Membrane</keyword>
<feature type="transmembrane region" description="Helical" evidence="2">
    <location>
        <begin position="193"/>
        <end position="219"/>
    </location>
</feature>
<proteinExistence type="predicted"/>
<organism evidence="5 6">
    <name type="scientific">Peribacillus asahii</name>
    <dbReference type="NCBI Taxonomy" id="228899"/>
    <lineage>
        <taxon>Bacteria</taxon>
        <taxon>Bacillati</taxon>
        <taxon>Bacillota</taxon>
        <taxon>Bacilli</taxon>
        <taxon>Bacillales</taxon>
        <taxon>Bacillaceae</taxon>
        <taxon>Peribacillus</taxon>
    </lineage>
</organism>
<keyword evidence="2" id="KW-1133">Transmembrane helix</keyword>
<evidence type="ECO:0000256" key="1">
    <source>
        <dbReference type="SAM" id="MobiDB-lite"/>
    </source>
</evidence>
<feature type="region of interest" description="Disordered" evidence="1">
    <location>
        <begin position="229"/>
        <end position="252"/>
    </location>
</feature>
<dbReference type="PANTHER" id="PTHR30373">
    <property type="entry name" value="UPF0603 PROTEIN YGCG"/>
    <property type="match status" value="1"/>
</dbReference>
<feature type="domain" description="TPM" evidence="4">
    <location>
        <begin position="39"/>
        <end position="162"/>
    </location>
</feature>
<dbReference type="Proteomes" id="UP000266016">
    <property type="component" value="Unassembled WGS sequence"/>
</dbReference>
<evidence type="ECO:0000256" key="2">
    <source>
        <dbReference type="SAM" id="Phobius"/>
    </source>
</evidence>
<feature type="chain" id="PRO_5017188263" evidence="3">
    <location>
        <begin position="26"/>
        <end position="252"/>
    </location>
</feature>
<keyword evidence="2" id="KW-0812">Transmembrane</keyword>
<evidence type="ECO:0000313" key="5">
    <source>
        <dbReference type="EMBL" id="RID86961.1"/>
    </source>
</evidence>
<dbReference type="EMBL" id="QWVS01000013">
    <property type="protein sequence ID" value="RID86961.1"/>
    <property type="molecule type" value="Genomic_DNA"/>
</dbReference>
<name>A0A398BBY6_9BACI</name>
<evidence type="ECO:0000259" key="4">
    <source>
        <dbReference type="Pfam" id="PF04536"/>
    </source>
</evidence>
<accession>A0A398BBY6</accession>
<keyword evidence="3" id="KW-0732">Signal</keyword>
<protein>
    <submittedName>
        <fullName evidence="5">TPM domain-containing protein</fullName>
    </submittedName>
</protein>